<dbReference type="EMBL" id="BQNB010012183">
    <property type="protein sequence ID" value="GJT00284.1"/>
    <property type="molecule type" value="Genomic_DNA"/>
</dbReference>
<name>A0ABQ5AGN1_9ASTR</name>
<keyword evidence="2" id="KW-1185">Reference proteome</keyword>
<evidence type="ECO:0000313" key="1">
    <source>
        <dbReference type="EMBL" id="GJT00284.1"/>
    </source>
</evidence>
<sequence length="413" mass="48774">MQKPPLTFNDLMSTPIDFYTFSMNRLQISKLTKAHLVGPVYNLLKGTCKSCVELEYNMEECYRALFGELDWNNPEGNRCPYDLSKPLPLQETRASTTKTKAAKYDVEALKTWVSRHDVYSTMRILSVTSVTVDEWYGYGHLKEIVVKRADQKLYKLMEGDFPRLHLNDIKDMLLLVAQNKLNNLNGNVIVHLAVGLLMYTRSIVIQVPYTTFLEPQGVIYEDKLKRKRLLRTEELYKFSDGTLTLVRNTLDQMLKNLRLGYNKAMEMRKWTATDQKRTRIMIKDINQQLLHKRIMRSLEKFVGGRDYGTNYRLLQRTLKRKRLLRTEELYKFSDGTLTLVRNTLDQMLKNLRLGYNKAMEMRKWTTTDQKRTCIMIKDINQQLFLHRSIMRSLEKFVSKMYYASDYRLLNQTL</sequence>
<accession>A0ABQ5AGN1</accession>
<protein>
    <submittedName>
        <fullName evidence="1">Uncharacterized protein</fullName>
    </submittedName>
</protein>
<dbReference type="Proteomes" id="UP001151760">
    <property type="component" value="Unassembled WGS sequence"/>
</dbReference>
<comment type="caution">
    <text evidence="1">The sequence shown here is derived from an EMBL/GenBank/DDBJ whole genome shotgun (WGS) entry which is preliminary data.</text>
</comment>
<proteinExistence type="predicted"/>
<organism evidence="1 2">
    <name type="scientific">Tanacetum coccineum</name>
    <dbReference type="NCBI Taxonomy" id="301880"/>
    <lineage>
        <taxon>Eukaryota</taxon>
        <taxon>Viridiplantae</taxon>
        <taxon>Streptophyta</taxon>
        <taxon>Embryophyta</taxon>
        <taxon>Tracheophyta</taxon>
        <taxon>Spermatophyta</taxon>
        <taxon>Magnoliopsida</taxon>
        <taxon>eudicotyledons</taxon>
        <taxon>Gunneridae</taxon>
        <taxon>Pentapetalae</taxon>
        <taxon>asterids</taxon>
        <taxon>campanulids</taxon>
        <taxon>Asterales</taxon>
        <taxon>Asteraceae</taxon>
        <taxon>Asteroideae</taxon>
        <taxon>Anthemideae</taxon>
        <taxon>Anthemidinae</taxon>
        <taxon>Tanacetum</taxon>
    </lineage>
</organism>
<reference evidence="1" key="2">
    <citation type="submission" date="2022-01" db="EMBL/GenBank/DDBJ databases">
        <authorList>
            <person name="Yamashiro T."/>
            <person name="Shiraishi A."/>
            <person name="Satake H."/>
            <person name="Nakayama K."/>
        </authorList>
    </citation>
    <scope>NUCLEOTIDE SEQUENCE</scope>
</reference>
<evidence type="ECO:0000313" key="2">
    <source>
        <dbReference type="Proteomes" id="UP001151760"/>
    </source>
</evidence>
<gene>
    <name evidence="1" type="ORF">Tco_0821453</name>
</gene>
<reference evidence="1" key="1">
    <citation type="journal article" date="2022" name="Int. J. Mol. Sci.">
        <title>Draft Genome of Tanacetum Coccineum: Genomic Comparison of Closely Related Tanacetum-Family Plants.</title>
        <authorList>
            <person name="Yamashiro T."/>
            <person name="Shiraishi A."/>
            <person name="Nakayama K."/>
            <person name="Satake H."/>
        </authorList>
    </citation>
    <scope>NUCLEOTIDE SEQUENCE</scope>
</reference>